<evidence type="ECO:0000256" key="1">
    <source>
        <dbReference type="SAM" id="Phobius"/>
    </source>
</evidence>
<dbReference type="Proteomes" id="UP000007756">
    <property type="component" value="Chromosome"/>
</dbReference>
<reference evidence="2 3" key="1">
    <citation type="journal article" date="2010" name="Appl. Environ. Microbiol.">
        <title>Targeted chromosomal knockouts in Mycoplasma pneumoniae.</title>
        <authorList>
            <person name="Krishnakumar R."/>
            <person name="Assad-Garcia N."/>
            <person name="Benders G.A."/>
            <person name="Phan Q."/>
            <person name="Montague M.G."/>
            <person name="Glass J.I."/>
        </authorList>
    </citation>
    <scope>NUCLEOTIDE SEQUENCE [LARGE SCALE GENOMIC DNA]</scope>
    <source>
        <strain evidence="3">ATCC 15531 / DSM 22911 / NBRC 14401 / NCTC 10119 / FH</strain>
    </source>
</reference>
<dbReference type="PaxDb" id="722438-MPNE_0090"/>
<keyword evidence="1" id="KW-0812">Transmembrane</keyword>
<sequence length="53" mass="5973">MSTKELAKQPKVNQERESILLPVLLAVFSMLFFMLLLALVLLYAIPGKVNNLN</sequence>
<dbReference type="GeneID" id="66609389"/>
<proteinExistence type="predicted"/>
<evidence type="ECO:0000313" key="3">
    <source>
        <dbReference type="Proteomes" id="UP000007756"/>
    </source>
</evidence>
<dbReference type="EMBL" id="CP002077">
    <property type="protein sequence ID" value="ADK87225.1"/>
    <property type="molecule type" value="Genomic_DNA"/>
</dbReference>
<gene>
    <name evidence="2" type="ordered locus">MPNE_0090</name>
</gene>
<dbReference type="KEGG" id="mpj:MPNE_0090"/>
<protein>
    <submittedName>
        <fullName evidence="2">Uncharacterized protein</fullName>
    </submittedName>
</protein>
<accession>A0A0H3DLG3</accession>
<feature type="transmembrane region" description="Helical" evidence="1">
    <location>
        <begin position="20"/>
        <end position="45"/>
    </location>
</feature>
<name>A0A0H3DLG3_MYCPB</name>
<dbReference type="HOGENOM" id="CLU_3063694_0_0_14"/>
<dbReference type="PATRIC" id="fig|722438.3.peg.85"/>
<keyword evidence="1" id="KW-0472">Membrane</keyword>
<dbReference type="RefSeq" id="WP_014574865.1">
    <property type="nucleotide sequence ID" value="NZ_CP010546.1"/>
</dbReference>
<dbReference type="AlphaFoldDB" id="A0A0H3DLG3"/>
<evidence type="ECO:0000313" key="2">
    <source>
        <dbReference type="EMBL" id="ADK87225.1"/>
    </source>
</evidence>
<keyword evidence="1" id="KW-1133">Transmembrane helix</keyword>
<organism evidence="2 3">
    <name type="scientific">Mycoplasmoides pneumoniae (strain ATCC 15531 / DSM 23978 / CIP 103766 / NBRC 14401 / NCTC 10119 / FH)</name>
    <name type="common">Mycoplasma pneumoniae</name>
    <dbReference type="NCBI Taxonomy" id="722438"/>
    <lineage>
        <taxon>Bacteria</taxon>
        <taxon>Bacillati</taxon>
        <taxon>Mycoplasmatota</taxon>
        <taxon>Mycoplasmoidales</taxon>
        <taxon>Mycoplasmoidaceae</taxon>
        <taxon>Mycoplasmoides</taxon>
    </lineage>
</organism>